<name>A0ABP0QM25_9DINO</name>
<organism evidence="1 2">
    <name type="scientific">Durusdinium trenchii</name>
    <dbReference type="NCBI Taxonomy" id="1381693"/>
    <lineage>
        <taxon>Eukaryota</taxon>
        <taxon>Sar</taxon>
        <taxon>Alveolata</taxon>
        <taxon>Dinophyceae</taxon>
        <taxon>Suessiales</taxon>
        <taxon>Symbiodiniaceae</taxon>
        <taxon>Durusdinium</taxon>
    </lineage>
</organism>
<dbReference type="Proteomes" id="UP001642484">
    <property type="component" value="Unassembled WGS sequence"/>
</dbReference>
<evidence type="ECO:0000313" key="1">
    <source>
        <dbReference type="EMBL" id="CAK9088495.1"/>
    </source>
</evidence>
<sequence>AKKRPDIDENILHFYGVHTLTSAVQKAAEPLLSRLRGNGSITADDLFALPLGDEPKDVALFEKEVEFCHSCMLCTNELPDLFMEQAALLPFDYALVPFPIAVALYILEKIGGLNAKLTWSIFITTLCWQAHIDLTVSHNPKRPRQRIRPRLPTYACAEPGSKKSPCLDTFLHSGVYKWLRDLFPYLLADTPAGYSFSGGSTAKACEQLLQNDGYLGILVDEASSFFPLSMATKGDVNKSQHLKPQLLLPFRTGAPPERMLLKRKKDLPATQVAMVFLSQFPAARSFLVPIVKHLSIGWAQGFIFTYSRDEPLFYDDEADDSAVLDFFVELLEIVLRAYGPRASCLSVRMNELSIPYYRLLHDMIQKCKLQGFPDDSRNNFSKVGQWAPSYAFAAHAMREACRYGQFRRSVADLCEFKPEGSAWLAAEYPTCWTPDSQ</sequence>
<reference evidence="1 2" key="1">
    <citation type="submission" date="2024-02" db="EMBL/GenBank/DDBJ databases">
        <authorList>
            <person name="Chen Y."/>
            <person name="Shah S."/>
            <person name="Dougan E. K."/>
            <person name="Thang M."/>
            <person name="Chan C."/>
        </authorList>
    </citation>
    <scope>NUCLEOTIDE SEQUENCE [LARGE SCALE GENOMIC DNA]</scope>
</reference>
<protein>
    <submittedName>
        <fullName evidence="1">Uncharacterized protein</fullName>
    </submittedName>
</protein>
<keyword evidence="2" id="KW-1185">Reference proteome</keyword>
<proteinExistence type="predicted"/>
<evidence type="ECO:0000313" key="2">
    <source>
        <dbReference type="Proteomes" id="UP001642484"/>
    </source>
</evidence>
<feature type="non-terminal residue" evidence="1">
    <location>
        <position position="437"/>
    </location>
</feature>
<comment type="caution">
    <text evidence="1">The sequence shown here is derived from an EMBL/GenBank/DDBJ whole genome shotgun (WGS) entry which is preliminary data.</text>
</comment>
<feature type="non-terminal residue" evidence="1">
    <location>
        <position position="1"/>
    </location>
</feature>
<gene>
    <name evidence="1" type="ORF">CCMP2556_LOCUS42665</name>
</gene>
<accession>A0ABP0QM25</accession>
<dbReference type="EMBL" id="CAXAMN010024660">
    <property type="protein sequence ID" value="CAK9088495.1"/>
    <property type="molecule type" value="Genomic_DNA"/>
</dbReference>